<name>A0A1N7H2B1_9RHOB</name>
<gene>
    <name evidence="1" type="ORF">SAMN05421666_2389</name>
</gene>
<dbReference type="EMBL" id="FTNV01000002">
    <property type="protein sequence ID" value="SIS18965.1"/>
    <property type="molecule type" value="Genomic_DNA"/>
</dbReference>
<organism evidence="1 2">
    <name type="scientific">Roseovarius nanhaiticus</name>
    <dbReference type="NCBI Taxonomy" id="573024"/>
    <lineage>
        <taxon>Bacteria</taxon>
        <taxon>Pseudomonadati</taxon>
        <taxon>Pseudomonadota</taxon>
        <taxon>Alphaproteobacteria</taxon>
        <taxon>Rhodobacterales</taxon>
        <taxon>Roseobacteraceae</taxon>
        <taxon>Roseovarius</taxon>
    </lineage>
</organism>
<dbReference type="SUPFAM" id="SSF55961">
    <property type="entry name" value="Bet v1-like"/>
    <property type="match status" value="1"/>
</dbReference>
<accession>A0A1N7H2B1</accession>
<protein>
    <recommendedName>
        <fullName evidence="3">Polyketide cyclase / dehydrase and lipid transport</fullName>
    </recommendedName>
</protein>
<evidence type="ECO:0008006" key="3">
    <source>
        <dbReference type="Google" id="ProtNLM"/>
    </source>
</evidence>
<sequence length="155" mass="17653">MIFTTREDIEAPIDFVFAQLSDFAAIERSILRRGAEIQRKLDHTPPAAGMIWDTSFQMKGKRRQLEVTLVTFEPPAMMRFEGIGKSLSGDLVVELVALSRGRTRVALTCELKAKNLSARLMLQSLKLARGNVTKRFEMRVASYAKELEERYMRNA</sequence>
<dbReference type="STRING" id="573024.SAMN05216208_2930"/>
<proteinExistence type="predicted"/>
<reference evidence="1 2" key="1">
    <citation type="submission" date="2017-01" db="EMBL/GenBank/DDBJ databases">
        <authorList>
            <person name="Mah S.A."/>
            <person name="Swanson W.J."/>
            <person name="Moy G.W."/>
            <person name="Vacquier V.D."/>
        </authorList>
    </citation>
    <scope>NUCLEOTIDE SEQUENCE [LARGE SCALE GENOMIC DNA]</scope>
    <source>
        <strain evidence="1 2">DSM 29590</strain>
    </source>
</reference>
<dbReference type="Proteomes" id="UP000186019">
    <property type="component" value="Unassembled WGS sequence"/>
</dbReference>
<evidence type="ECO:0000313" key="2">
    <source>
        <dbReference type="Proteomes" id="UP000186019"/>
    </source>
</evidence>
<dbReference type="Gene3D" id="3.30.530.20">
    <property type="match status" value="1"/>
</dbReference>
<dbReference type="AlphaFoldDB" id="A0A1N7H2B1"/>
<keyword evidence="2" id="KW-1185">Reference proteome</keyword>
<dbReference type="OrthoDB" id="7860307at2"/>
<dbReference type="InterPro" id="IPR023393">
    <property type="entry name" value="START-like_dom_sf"/>
</dbReference>
<dbReference type="CDD" id="cd07812">
    <property type="entry name" value="SRPBCC"/>
    <property type="match status" value="1"/>
</dbReference>
<evidence type="ECO:0000313" key="1">
    <source>
        <dbReference type="EMBL" id="SIS18965.1"/>
    </source>
</evidence>
<dbReference type="RefSeq" id="WP_076534251.1">
    <property type="nucleotide sequence ID" value="NZ_FOAC01000003.1"/>
</dbReference>